<dbReference type="Pfam" id="PF13462">
    <property type="entry name" value="Thioredoxin_4"/>
    <property type="match status" value="1"/>
</dbReference>
<accession>A9NN78</accession>
<dbReference type="PANTHER" id="PTHR33875">
    <property type="entry name" value="OS09G0542200 PROTEIN"/>
    <property type="match status" value="1"/>
</dbReference>
<keyword evidence="1" id="KW-0732">Signal</keyword>
<protein>
    <recommendedName>
        <fullName evidence="2">Thioredoxin-like fold domain-containing protein</fullName>
    </recommendedName>
</protein>
<dbReference type="PANTHER" id="PTHR33875:SF2">
    <property type="entry name" value="ACR183CP"/>
    <property type="match status" value="1"/>
</dbReference>
<sequence>MAAMVASKVALFALLMLAFTAARITAQLPIPPRYDGFVYKDRVTANSVLVEAFFDPLCPDSRDSWWPLKEVLRFYGDNITFIVHPFALPYHHNAFIACRSLHIANRIKTAYTYPLLDHFFKHQARFYNKATLQVAPASIINQIIHFALEISGNSSSTMFESAFQDTTTDMATRISFKYGCSRAVTGTPYFFVNGIPLLNIEETIDYKGWKSIIDPLLAMKTRVSYRK</sequence>
<dbReference type="EMBL" id="EF082735">
    <property type="protein sequence ID" value="ABK22089.1"/>
    <property type="molecule type" value="mRNA"/>
</dbReference>
<feature type="chain" id="PRO_5002739503" description="Thioredoxin-like fold domain-containing protein" evidence="1">
    <location>
        <begin position="27"/>
        <end position="227"/>
    </location>
</feature>
<dbReference type="InterPro" id="IPR036249">
    <property type="entry name" value="Thioredoxin-like_sf"/>
</dbReference>
<dbReference type="InterPro" id="IPR012336">
    <property type="entry name" value="Thioredoxin-like_fold"/>
</dbReference>
<reference evidence="3" key="1">
    <citation type="journal article" date="2008" name="BMC Genomics">
        <title>A conifer genomics resource of 200,000 spruce (Picea spp.) ESTs and 6,464 high-quality, sequence-finished full-length cDNAs for Sitka spruce (Picea sitchensis).</title>
        <authorList>
            <person name="Ralph S.G."/>
            <person name="Chun H.J."/>
            <person name="Kolosova N."/>
            <person name="Cooper D."/>
            <person name="Oddy C."/>
            <person name="Ritland C.E."/>
            <person name="Kirkpatrick R."/>
            <person name="Moore R."/>
            <person name="Barber S."/>
            <person name="Holt R.A."/>
            <person name="Jones S.J."/>
            <person name="Marra M.A."/>
            <person name="Douglas C.J."/>
            <person name="Ritland K."/>
            <person name="Bohlmann J."/>
        </authorList>
    </citation>
    <scope>NUCLEOTIDE SEQUENCE</scope>
    <source>
        <tissue evidence="3">Bark</tissue>
    </source>
</reference>
<evidence type="ECO:0000259" key="2">
    <source>
        <dbReference type="Pfam" id="PF13462"/>
    </source>
</evidence>
<dbReference type="Gene3D" id="3.40.30.10">
    <property type="entry name" value="Glutaredoxin"/>
    <property type="match status" value="1"/>
</dbReference>
<evidence type="ECO:0000313" key="3">
    <source>
        <dbReference type="EMBL" id="ABK22089.1"/>
    </source>
</evidence>
<evidence type="ECO:0000256" key="1">
    <source>
        <dbReference type="SAM" id="SignalP"/>
    </source>
</evidence>
<dbReference type="CDD" id="cd02972">
    <property type="entry name" value="DsbA_family"/>
    <property type="match status" value="1"/>
</dbReference>
<proteinExistence type="evidence at transcript level"/>
<name>A9NN78_PICSI</name>
<dbReference type="SUPFAM" id="SSF52833">
    <property type="entry name" value="Thioredoxin-like"/>
    <property type="match status" value="1"/>
</dbReference>
<dbReference type="AlphaFoldDB" id="A9NN78"/>
<feature type="domain" description="Thioredoxin-like fold" evidence="2">
    <location>
        <begin position="47"/>
        <end position="214"/>
    </location>
</feature>
<organism evidence="3">
    <name type="scientific">Picea sitchensis</name>
    <name type="common">Sitka spruce</name>
    <name type="synonym">Pinus sitchensis</name>
    <dbReference type="NCBI Taxonomy" id="3332"/>
    <lineage>
        <taxon>Eukaryota</taxon>
        <taxon>Viridiplantae</taxon>
        <taxon>Streptophyta</taxon>
        <taxon>Embryophyta</taxon>
        <taxon>Tracheophyta</taxon>
        <taxon>Spermatophyta</taxon>
        <taxon>Pinopsida</taxon>
        <taxon>Pinidae</taxon>
        <taxon>Conifers I</taxon>
        <taxon>Pinales</taxon>
        <taxon>Pinaceae</taxon>
        <taxon>Picea</taxon>
    </lineage>
</organism>
<feature type="signal peptide" evidence="1">
    <location>
        <begin position="1"/>
        <end position="26"/>
    </location>
</feature>